<gene>
    <name evidence="1" type="ORF">ACFQNF_05705</name>
</gene>
<keyword evidence="2" id="KW-1185">Reference proteome</keyword>
<dbReference type="RefSeq" id="WP_380186811.1">
    <property type="nucleotide sequence ID" value="NZ_JBHTBQ010000009.1"/>
</dbReference>
<evidence type="ECO:0000313" key="2">
    <source>
        <dbReference type="Proteomes" id="UP001596473"/>
    </source>
</evidence>
<proteinExistence type="predicted"/>
<protein>
    <submittedName>
        <fullName evidence="1">Uncharacterized protein</fullName>
    </submittedName>
</protein>
<dbReference type="Proteomes" id="UP001596473">
    <property type="component" value="Unassembled WGS sequence"/>
</dbReference>
<sequence>MSDANRLLKVEAQMNAMAHAWLTLVAALETESGFDAAGLQRSLLKRRWPDRPDLNTEARESLRWLCDQLDESRATRQTPEH</sequence>
<organism evidence="1 2">
    <name type="scientific">Iodobacter arcticus</name>
    <dbReference type="NCBI Taxonomy" id="590593"/>
    <lineage>
        <taxon>Bacteria</taxon>
        <taxon>Pseudomonadati</taxon>
        <taxon>Pseudomonadota</taxon>
        <taxon>Betaproteobacteria</taxon>
        <taxon>Neisseriales</taxon>
        <taxon>Chitinibacteraceae</taxon>
        <taxon>Iodobacter</taxon>
    </lineage>
</organism>
<accession>A0ABW2R051</accession>
<reference evidence="2" key="1">
    <citation type="journal article" date="2019" name="Int. J. Syst. Evol. Microbiol.">
        <title>The Global Catalogue of Microorganisms (GCM) 10K type strain sequencing project: providing services to taxonomists for standard genome sequencing and annotation.</title>
        <authorList>
            <consortium name="The Broad Institute Genomics Platform"/>
            <consortium name="The Broad Institute Genome Sequencing Center for Infectious Disease"/>
            <person name="Wu L."/>
            <person name="Ma J."/>
        </authorList>
    </citation>
    <scope>NUCLEOTIDE SEQUENCE [LARGE SCALE GENOMIC DNA]</scope>
    <source>
        <strain evidence="2">CCUG 62945</strain>
    </source>
</reference>
<dbReference type="EMBL" id="JBHTBQ010000009">
    <property type="protein sequence ID" value="MFC7419370.1"/>
    <property type="molecule type" value="Genomic_DNA"/>
</dbReference>
<evidence type="ECO:0000313" key="1">
    <source>
        <dbReference type="EMBL" id="MFC7419370.1"/>
    </source>
</evidence>
<name>A0ABW2R051_9NEIS</name>
<comment type="caution">
    <text evidence="1">The sequence shown here is derived from an EMBL/GenBank/DDBJ whole genome shotgun (WGS) entry which is preliminary data.</text>
</comment>